<dbReference type="GO" id="GO:0004523">
    <property type="term" value="F:RNA-DNA hybrid ribonuclease activity"/>
    <property type="evidence" value="ECO:0007669"/>
    <property type="project" value="InterPro"/>
</dbReference>
<dbReference type="PANTHER" id="PTHR42648:SF21">
    <property type="entry name" value="CYSTEINE-RICH RLK (RECEPTOR-LIKE PROTEIN KINASE) 8"/>
    <property type="match status" value="1"/>
</dbReference>
<dbReference type="PROSITE" id="PS50994">
    <property type="entry name" value="INTEGRASE"/>
    <property type="match status" value="1"/>
</dbReference>
<dbReference type="GO" id="GO:0015074">
    <property type="term" value="P:DNA integration"/>
    <property type="evidence" value="ECO:0007669"/>
    <property type="project" value="InterPro"/>
</dbReference>
<protein>
    <recommendedName>
        <fullName evidence="1">Integrase catalytic domain-containing protein</fullName>
    </recommendedName>
</protein>
<name>A0A803NFN9_CANSA</name>
<sequence length="330" mass="36785">MDPMQTASIPRKRYVMVCVDDFSRFTWVNFLKEKSNLFGAFSALCLKLQTEKDVTIGKVYRVKSDHGKEFKNIIFAQFYDKMGISHEFSFSSFFFLCCWIPSVHSPTLLHPLDQSQAFVSFFINQDSTWNIPKLKHFFPTYQVDSILKIPLDPISSDSLIWGFHSSGTITVKSAYHLASSLASANDYSAAQCNYQGDHLDSEAAPISRTTQQQHPPPLSPDTPSLFVDAALDQKNGVTGTGLIFKLGFQTTLASHCHHLPGAVSPIFAEGQALMQSLKWCIDSQLSPKFVFSDCLNSVSKVNSAWQDNSALSGLVSRIRLLFSNFPNASL</sequence>
<dbReference type="Pfam" id="PF13456">
    <property type="entry name" value="RVT_3"/>
    <property type="match status" value="1"/>
</dbReference>
<dbReference type="SUPFAM" id="SSF53098">
    <property type="entry name" value="Ribonuclease H-like"/>
    <property type="match status" value="2"/>
</dbReference>
<proteinExistence type="predicted"/>
<dbReference type="PANTHER" id="PTHR42648">
    <property type="entry name" value="TRANSPOSASE, PUTATIVE-RELATED"/>
    <property type="match status" value="1"/>
</dbReference>
<dbReference type="GO" id="GO:0003676">
    <property type="term" value="F:nucleic acid binding"/>
    <property type="evidence" value="ECO:0007669"/>
    <property type="project" value="InterPro"/>
</dbReference>
<dbReference type="Gene3D" id="3.30.420.10">
    <property type="entry name" value="Ribonuclease H-like superfamily/Ribonuclease H"/>
    <property type="match status" value="2"/>
</dbReference>
<dbReference type="InterPro" id="IPR039537">
    <property type="entry name" value="Retrotran_Ty1/copia-like"/>
</dbReference>
<feature type="domain" description="Integrase catalytic" evidence="1">
    <location>
        <begin position="1"/>
        <end position="89"/>
    </location>
</feature>
<evidence type="ECO:0000313" key="2">
    <source>
        <dbReference type="EnsemblPlants" id="cds.evm.model.01.1123"/>
    </source>
</evidence>
<reference evidence="2" key="2">
    <citation type="submission" date="2021-03" db="UniProtKB">
        <authorList>
            <consortium name="EnsemblPlants"/>
        </authorList>
    </citation>
    <scope>IDENTIFICATION</scope>
</reference>
<dbReference type="InterPro" id="IPR001584">
    <property type="entry name" value="Integrase_cat-core"/>
</dbReference>
<dbReference type="Proteomes" id="UP000596661">
    <property type="component" value="Chromosome 1"/>
</dbReference>
<dbReference type="InterPro" id="IPR036397">
    <property type="entry name" value="RNaseH_sf"/>
</dbReference>
<dbReference type="EMBL" id="UZAU01000023">
    <property type="status" value="NOT_ANNOTATED_CDS"/>
    <property type="molecule type" value="Genomic_DNA"/>
</dbReference>
<dbReference type="InterPro" id="IPR002156">
    <property type="entry name" value="RNaseH_domain"/>
</dbReference>
<organism evidence="2 3">
    <name type="scientific">Cannabis sativa</name>
    <name type="common">Hemp</name>
    <name type="synonym">Marijuana</name>
    <dbReference type="NCBI Taxonomy" id="3483"/>
    <lineage>
        <taxon>Eukaryota</taxon>
        <taxon>Viridiplantae</taxon>
        <taxon>Streptophyta</taxon>
        <taxon>Embryophyta</taxon>
        <taxon>Tracheophyta</taxon>
        <taxon>Spermatophyta</taxon>
        <taxon>Magnoliopsida</taxon>
        <taxon>eudicotyledons</taxon>
        <taxon>Gunneridae</taxon>
        <taxon>Pentapetalae</taxon>
        <taxon>rosids</taxon>
        <taxon>fabids</taxon>
        <taxon>Rosales</taxon>
        <taxon>Cannabaceae</taxon>
        <taxon>Cannabis</taxon>
    </lineage>
</organism>
<evidence type="ECO:0000259" key="1">
    <source>
        <dbReference type="PROSITE" id="PS50994"/>
    </source>
</evidence>
<dbReference type="EnsemblPlants" id="evm.model.01.1123">
    <property type="protein sequence ID" value="cds.evm.model.01.1123"/>
    <property type="gene ID" value="evm.TU.01.1123"/>
</dbReference>
<dbReference type="Gramene" id="evm.model.01.1123">
    <property type="protein sequence ID" value="cds.evm.model.01.1123"/>
    <property type="gene ID" value="evm.TU.01.1123"/>
</dbReference>
<dbReference type="AlphaFoldDB" id="A0A803NFN9"/>
<accession>A0A803NFN9</accession>
<reference evidence="2" key="1">
    <citation type="submission" date="2018-11" db="EMBL/GenBank/DDBJ databases">
        <authorList>
            <person name="Grassa J C."/>
        </authorList>
    </citation>
    <scope>NUCLEOTIDE SEQUENCE [LARGE SCALE GENOMIC DNA]</scope>
</reference>
<dbReference type="InterPro" id="IPR012337">
    <property type="entry name" value="RNaseH-like_sf"/>
</dbReference>
<keyword evidence="3" id="KW-1185">Reference proteome</keyword>
<evidence type="ECO:0000313" key="3">
    <source>
        <dbReference type="Proteomes" id="UP000596661"/>
    </source>
</evidence>